<accession>A0ABV8X798</accession>
<feature type="domain" description="N-acetyltransferase" evidence="1">
    <location>
        <begin position="144"/>
        <end position="284"/>
    </location>
</feature>
<dbReference type="PROSITE" id="PS51186">
    <property type="entry name" value="GNAT"/>
    <property type="match status" value="1"/>
</dbReference>
<dbReference type="Proteomes" id="UP001595817">
    <property type="component" value="Unassembled WGS sequence"/>
</dbReference>
<evidence type="ECO:0000313" key="2">
    <source>
        <dbReference type="EMBL" id="MFC4410472.1"/>
    </source>
</evidence>
<dbReference type="InterPro" id="IPR016181">
    <property type="entry name" value="Acyl_CoA_acyltransferase"/>
</dbReference>
<dbReference type="SUPFAM" id="SSF55729">
    <property type="entry name" value="Acyl-CoA N-acyltransferases (Nat)"/>
    <property type="match status" value="1"/>
</dbReference>
<dbReference type="CDD" id="cd04301">
    <property type="entry name" value="NAT_SF"/>
    <property type="match status" value="1"/>
</dbReference>
<keyword evidence="3" id="KW-1185">Reference proteome</keyword>
<dbReference type="EMBL" id="JBHSEC010000014">
    <property type="protein sequence ID" value="MFC4410472.1"/>
    <property type="molecule type" value="Genomic_DNA"/>
</dbReference>
<dbReference type="RefSeq" id="WP_378154347.1">
    <property type="nucleotide sequence ID" value="NZ_JBHSEC010000014.1"/>
</dbReference>
<reference evidence="3" key="1">
    <citation type="journal article" date="2019" name="Int. J. Syst. Evol. Microbiol.">
        <title>The Global Catalogue of Microorganisms (GCM) 10K type strain sequencing project: providing services to taxonomists for standard genome sequencing and annotation.</title>
        <authorList>
            <consortium name="The Broad Institute Genomics Platform"/>
            <consortium name="The Broad Institute Genome Sequencing Center for Infectious Disease"/>
            <person name="Wu L."/>
            <person name="Ma J."/>
        </authorList>
    </citation>
    <scope>NUCLEOTIDE SEQUENCE [LARGE SCALE GENOMIC DNA]</scope>
    <source>
        <strain evidence="3">CCUG 59778</strain>
    </source>
</reference>
<proteinExistence type="predicted"/>
<dbReference type="InterPro" id="IPR013653">
    <property type="entry name" value="GCN5-like_dom"/>
</dbReference>
<organism evidence="2 3">
    <name type="scientific">Chungangia koreensis</name>
    <dbReference type="NCBI Taxonomy" id="752657"/>
    <lineage>
        <taxon>Bacteria</taxon>
        <taxon>Bacillati</taxon>
        <taxon>Bacillota</taxon>
        <taxon>Bacilli</taxon>
        <taxon>Lactobacillales</taxon>
        <taxon>Chungangia</taxon>
    </lineage>
</organism>
<dbReference type="Pfam" id="PF08445">
    <property type="entry name" value="FR47"/>
    <property type="match status" value="1"/>
</dbReference>
<protein>
    <submittedName>
        <fullName evidence="2">GNAT family N-acetyltransferase</fullName>
    </submittedName>
</protein>
<name>A0ABV8X798_9LACT</name>
<evidence type="ECO:0000259" key="1">
    <source>
        <dbReference type="PROSITE" id="PS51186"/>
    </source>
</evidence>
<sequence>MEYTRYENPSLFGEKVESYLEQHEDVYSLFFGVLQGIKAGRYENPFMATITEAGELVAIFQMTPPHPFNIVIVQEERLEDALDLIINKITKANIEIPSVISLKPWAFRFADKWKATTGANFKVGMDQGLYRLDQLAEGLEHSPGAWRYASEDDLPLVVKWYHQFGEDAGLAPSPDEEVQKKVKMFIEAGEVFLWEDEGKVVSMMKKARPTAHGVTVSMVFTPPEERRKGYARTLVFYGTEELLKQYDFCVLYTDMLNPTSNKIYQEIGYNKIADSVMLEFSVKE</sequence>
<comment type="caution">
    <text evidence="2">The sequence shown here is derived from an EMBL/GenBank/DDBJ whole genome shotgun (WGS) entry which is preliminary data.</text>
</comment>
<gene>
    <name evidence="2" type="ORF">ACFOZY_08550</name>
</gene>
<dbReference type="Gene3D" id="3.40.630.30">
    <property type="match status" value="1"/>
</dbReference>
<evidence type="ECO:0000313" key="3">
    <source>
        <dbReference type="Proteomes" id="UP001595817"/>
    </source>
</evidence>
<dbReference type="InterPro" id="IPR000182">
    <property type="entry name" value="GNAT_dom"/>
</dbReference>